<dbReference type="InterPro" id="IPR036291">
    <property type="entry name" value="NAD(P)-bd_dom_sf"/>
</dbReference>
<dbReference type="EMBL" id="VFLP01000079">
    <property type="protein sequence ID" value="TRX88834.1"/>
    <property type="molecule type" value="Genomic_DNA"/>
</dbReference>
<dbReference type="PANTHER" id="PTHR43157">
    <property type="entry name" value="PHOSPHATIDYLINOSITOL-GLYCAN BIOSYNTHESIS CLASS F PROTEIN-RELATED"/>
    <property type="match status" value="1"/>
</dbReference>
<dbReference type="OrthoDB" id="191139at2759"/>
<organism evidence="3 4">
    <name type="scientific">Xylaria flabelliformis</name>
    <dbReference type="NCBI Taxonomy" id="2512241"/>
    <lineage>
        <taxon>Eukaryota</taxon>
        <taxon>Fungi</taxon>
        <taxon>Dikarya</taxon>
        <taxon>Ascomycota</taxon>
        <taxon>Pezizomycotina</taxon>
        <taxon>Sordariomycetes</taxon>
        <taxon>Xylariomycetidae</taxon>
        <taxon>Xylariales</taxon>
        <taxon>Xylariaceae</taxon>
        <taxon>Xylaria</taxon>
    </lineage>
</organism>
<evidence type="ECO:0000313" key="3">
    <source>
        <dbReference type="EMBL" id="TRX88834.1"/>
    </source>
</evidence>
<proteinExistence type="predicted"/>
<accession>A0A553HLJ2</accession>
<protein>
    <submittedName>
        <fullName evidence="3">Uncharacterized protein</fullName>
    </submittedName>
</protein>
<evidence type="ECO:0000313" key="4">
    <source>
        <dbReference type="Proteomes" id="UP000319160"/>
    </source>
</evidence>
<dbReference type="Pfam" id="PF00106">
    <property type="entry name" value="adh_short"/>
    <property type="match status" value="1"/>
</dbReference>
<gene>
    <name evidence="3" type="ORF">FHL15_010293</name>
</gene>
<feature type="chain" id="PRO_5022154824" evidence="2">
    <location>
        <begin position="26"/>
        <end position="122"/>
    </location>
</feature>
<comment type="caution">
    <text evidence="3">The sequence shown here is derived from an EMBL/GenBank/DDBJ whole genome shotgun (WGS) entry which is preliminary data.</text>
</comment>
<dbReference type="STRING" id="2512241.A0A553HLJ2"/>
<sequence>MQKESSTAFLLSISLSDALSLKVLAVSKQIAIGFSKTNIPYLTSKTAIVTSSNSWIGKQTVAVLAAKGAKVYLGARSHDKYITALGDIHASNPPTKNSNVVFLEVDLSSAASAKASAERFKS</sequence>
<keyword evidence="4" id="KW-1185">Reference proteome</keyword>
<dbReference type="GO" id="GO:0016491">
    <property type="term" value="F:oxidoreductase activity"/>
    <property type="evidence" value="ECO:0007669"/>
    <property type="project" value="UniProtKB-KW"/>
</dbReference>
<dbReference type="SUPFAM" id="SSF51735">
    <property type="entry name" value="NAD(P)-binding Rossmann-fold domains"/>
    <property type="match status" value="1"/>
</dbReference>
<dbReference type="InterPro" id="IPR002347">
    <property type="entry name" value="SDR_fam"/>
</dbReference>
<keyword evidence="2" id="KW-0732">Signal</keyword>
<evidence type="ECO:0000256" key="2">
    <source>
        <dbReference type="SAM" id="SignalP"/>
    </source>
</evidence>
<dbReference type="PANTHER" id="PTHR43157:SF31">
    <property type="entry name" value="PHOSPHATIDYLINOSITOL-GLYCAN BIOSYNTHESIS CLASS F PROTEIN"/>
    <property type="match status" value="1"/>
</dbReference>
<feature type="signal peptide" evidence="2">
    <location>
        <begin position="1"/>
        <end position="25"/>
    </location>
</feature>
<dbReference type="Gene3D" id="3.40.50.720">
    <property type="entry name" value="NAD(P)-binding Rossmann-like Domain"/>
    <property type="match status" value="1"/>
</dbReference>
<reference evidence="4" key="1">
    <citation type="submission" date="2019-06" db="EMBL/GenBank/DDBJ databases">
        <title>Draft genome sequence of the griseofulvin-producing fungus Xylaria cubensis strain G536.</title>
        <authorList>
            <person name="Mead M.E."/>
            <person name="Raja H.A."/>
            <person name="Steenwyk J.L."/>
            <person name="Knowles S.L."/>
            <person name="Oberlies N.H."/>
            <person name="Rokas A."/>
        </authorList>
    </citation>
    <scope>NUCLEOTIDE SEQUENCE [LARGE SCALE GENOMIC DNA]</scope>
    <source>
        <strain evidence="4">G536</strain>
    </source>
</reference>
<dbReference type="Proteomes" id="UP000319160">
    <property type="component" value="Unassembled WGS sequence"/>
</dbReference>
<name>A0A553HLJ2_9PEZI</name>
<evidence type="ECO:0000256" key="1">
    <source>
        <dbReference type="ARBA" id="ARBA00023002"/>
    </source>
</evidence>
<dbReference type="AlphaFoldDB" id="A0A553HLJ2"/>
<keyword evidence="1" id="KW-0560">Oxidoreductase</keyword>